<accession>A0A267MJJ0</accession>
<dbReference type="OrthoDB" id="1951794at2"/>
<dbReference type="PANTHER" id="PTHR32097">
    <property type="entry name" value="CAMP-BINDING PROTEIN 1-RELATED"/>
    <property type="match status" value="1"/>
</dbReference>
<gene>
    <name evidence="3" type="ORF">CCE28_08520</name>
</gene>
<protein>
    <submittedName>
        <fullName evidence="3">Chemical-damaging agent resistance protein C</fullName>
    </submittedName>
</protein>
<feature type="domain" description="TerD" evidence="2">
    <location>
        <begin position="18"/>
        <end position="210"/>
    </location>
</feature>
<comment type="caution">
    <text evidence="3">The sequence shown here is derived from an EMBL/GenBank/DDBJ whole genome shotgun (WGS) entry which is preliminary data.</text>
</comment>
<dbReference type="Proteomes" id="UP000216024">
    <property type="component" value="Unassembled WGS sequence"/>
</dbReference>
<evidence type="ECO:0000313" key="4">
    <source>
        <dbReference type="Proteomes" id="UP000216024"/>
    </source>
</evidence>
<reference evidence="3 4" key="1">
    <citation type="submission" date="2017-06" db="EMBL/GenBank/DDBJ databases">
        <title>Draft genome sequence of anaerobic fermentative bacterium Anaeromicrobium sediminis DY2726D isolated from West Pacific Ocean sediments.</title>
        <authorList>
            <person name="Zeng X."/>
        </authorList>
    </citation>
    <scope>NUCLEOTIDE SEQUENCE [LARGE SCALE GENOMIC DNA]</scope>
    <source>
        <strain evidence="3 4">DY2726D</strain>
    </source>
</reference>
<comment type="similarity">
    <text evidence="1">Belongs to the CAPAB/TerDEXZ family.</text>
</comment>
<dbReference type="InterPro" id="IPR051324">
    <property type="entry name" value="Stress/Tellurium_Resist"/>
</dbReference>
<dbReference type="InterPro" id="IPR003325">
    <property type="entry name" value="TerD"/>
</dbReference>
<dbReference type="Gene3D" id="2.60.60.30">
    <property type="entry name" value="sav2460 like domains"/>
    <property type="match status" value="1"/>
</dbReference>
<dbReference type="AlphaFoldDB" id="A0A267MJJ0"/>
<keyword evidence="4" id="KW-1185">Reference proteome</keyword>
<name>A0A267MJJ0_9FIRM</name>
<sequence>METPAQSTNLNRPVGEKVSLKKGQKVSLKKMATDAGLNGGTLSKVKVGLGWDLNKYDGGHDFDLDVFTFAVKGDGKVRNSGDFIFFNNMRLSNGSIELMGDNRTGAGAGDDEVVAVDLNTVPADIEKIIFAIIINEAEMRRQNFGMVGNAFVRLVDTNTNKEFLRYDLSEDYSIETAVVVGEIYRHKGEWKFTAIGSGFNDGLPALCACYGVDAE</sequence>
<dbReference type="EMBL" id="NIBG01000006">
    <property type="protein sequence ID" value="PAB59764.1"/>
    <property type="molecule type" value="Genomic_DNA"/>
</dbReference>
<evidence type="ECO:0000256" key="1">
    <source>
        <dbReference type="ARBA" id="ARBA00008775"/>
    </source>
</evidence>
<organism evidence="3 4">
    <name type="scientific">Anaeromicrobium sediminis</name>
    <dbReference type="NCBI Taxonomy" id="1478221"/>
    <lineage>
        <taxon>Bacteria</taxon>
        <taxon>Bacillati</taxon>
        <taxon>Bacillota</taxon>
        <taxon>Clostridia</taxon>
        <taxon>Peptostreptococcales</taxon>
        <taxon>Thermotaleaceae</taxon>
        <taxon>Anaeromicrobium</taxon>
    </lineage>
</organism>
<proteinExistence type="inferred from homology"/>
<dbReference type="RefSeq" id="WP_095133263.1">
    <property type="nucleotide sequence ID" value="NZ_NIBG01000006.1"/>
</dbReference>
<dbReference type="PANTHER" id="PTHR32097:SF4">
    <property type="entry name" value="GENERAL STRESS PROTEIN 16U"/>
    <property type="match status" value="1"/>
</dbReference>
<evidence type="ECO:0000259" key="2">
    <source>
        <dbReference type="Pfam" id="PF02342"/>
    </source>
</evidence>
<evidence type="ECO:0000313" key="3">
    <source>
        <dbReference type="EMBL" id="PAB59764.1"/>
    </source>
</evidence>
<dbReference type="CDD" id="cd06974">
    <property type="entry name" value="TerD_like"/>
    <property type="match status" value="1"/>
</dbReference>
<dbReference type="Pfam" id="PF02342">
    <property type="entry name" value="TerD"/>
    <property type="match status" value="1"/>
</dbReference>